<dbReference type="EMBL" id="JAAMOW010000002">
    <property type="protein sequence ID" value="NGY03947.1"/>
    <property type="molecule type" value="Genomic_DNA"/>
</dbReference>
<accession>A0A6M2BPF5</accession>
<feature type="domain" description="Metallo-beta-lactamase" evidence="1">
    <location>
        <begin position="47"/>
        <end position="247"/>
    </location>
</feature>
<keyword evidence="2" id="KW-0378">Hydrolase</keyword>
<evidence type="ECO:0000313" key="2">
    <source>
        <dbReference type="EMBL" id="NGY03947.1"/>
    </source>
</evidence>
<dbReference type="InterPro" id="IPR001279">
    <property type="entry name" value="Metallo-B-lactamas"/>
</dbReference>
<evidence type="ECO:0000259" key="1">
    <source>
        <dbReference type="SMART" id="SM00849"/>
    </source>
</evidence>
<dbReference type="Gene3D" id="1.25.40.880">
    <property type="entry name" value="Alkyl sulfatase, dimerisation domain"/>
    <property type="match status" value="1"/>
</dbReference>
<organism evidence="2 3">
    <name type="scientific">Solimonas terrae</name>
    <dbReference type="NCBI Taxonomy" id="1396819"/>
    <lineage>
        <taxon>Bacteria</taxon>
        <taxon>Pseudomonadati</taxon>
        <taxon>Pseudomonadota</taxon>
        <taxon>Gammaproteobacteria</taxon>
        <taxon>Nevskiales</taxon>
        <taxon>Nevskiaceae</taxon>
        <taxon>Solimonas</taxon>
    </lineage>
</organism>
<dbReference type="InterPro" id="IPR052195">
    <property type="entry name" value="Bact_Alkyl/Aryl-Sulfatase"/>
</dbReference>
<gene>
    <name evidence="2" type="ORF">G7Y85_04165</name>
</gene>
<sequence>MSEVSASASGDAAKGDGKPLLAGLVMAGSQQTEAEVVTDFIFMARDISNAYLINTADGDLMVNTGFMDNAERTKALLAPRRSGPLRRIILTQAHADHYGGVPVLREPDTVILAEKRFVDNWNYFDRLGPYLKRRSSKLWANTLKRGSAPSEPPRIVPDLVIDRRHAFEQGGRRFEVISTPGGEALESLVVWMPDERVVFTGNLFGPVFLAMPNLVTMRGDRPRLAQRYLHSLERVRDLGAELLITGHGEPVRGAGHIRASLDKMHGAVSYIRQAVIDGMNAGQTVHQLMREVRLPDALQIGEFHGNVRWTVRSIWEELSGWFHYEDSTTGLYGVPRASVDAELAELAGCDRLAERAQRKLAAGAPLEALHLLDIALAGDARHAAALAAKKAALEMLLRDSGSRNLSETMWLKSEIAAVEAVLAG</sequence>
<dbReference type="InterPro" id="IPR029228">
    <property type="entry name" value="Alkyl_sulf_dimr"/>
</dbReference>
<dbReference type="PANTHER" id="PTHR43223">
    <property type="entry name" value="ALKYL/ARYL-SULFATASE"/>
    <property type="match status" value="1"/>
</dbReference>
<dbReference type="GO" id="GO:0046983">
    <property type="term" value="F:protein dimerization activity"/>
    <property type="evidence" value="ECO:0007669"/>
    <property type="project" value="InterPro"/>
</dbReference>
<dbReference type="Pfam" id="PF00753">
    <property type="entry name" value="Lactamase_B"/>
    <property type="match status" value="1"/>
</dbReference>
<dbReference type="Proteomes" id="UP000472676">
    <property type="component" value="Unassembled WGS sequence"/>
</dbReference>
<dbReference type="SMART" id="SM00849">
    <property type="entry name" value="Lactamase_B"/>
    <property type="match status" value="1"/>
</dbReference>
<dbReference type="GO" id="GO:0016787">
    <property type="term" value="F:hydrolase activity"/>
    <property type="evidence" value="ECO:0007669"/>
    <property type="project" value="UniProtKB-KW"/>
</dbReference>
<dbReference type="SUPFAM" id="SSF56281">
    <property type="entry name" value="Metallo-hydrolase/oxidoreductase"/>
    <property type="match status" value="1"/>
</dbReference>
<dbReference type="RefSeq" id="WP_166252251.1">
    <property type="nucleotide sequence ID" value="NZ_JAAMOW010000002.1"/>
</dbReference>
<dbReference type="InterPro" id="IPR038536">
    <property type="entry name" value="Alkyl/aryl-sulf_dimr_sf"/>
</dbReference>
<dbReference type="Pfam" id="PF14863">
    <property type="entry name" value="Alkyl_sulf_dimr"/>
    <property type="match status" value="1"/>
</dbReference>
<dbReference type="Gene3D" id="3.60.15.30">
    <property type="entry name" value="Metallo-beta-lactamase domain"/>
    <property type="match status" value="1"/>
</dbReference>
<proteinExistence type="predicted"/>
<dbReference type="InterPro" id="IPR036866">
    <property type="entry name" value="RibonucZ/Hydroxyglut_hydro"/>
</dbReference>
<dbReference type="AlphaFoldDB" id="A0A6M2BPF5"/>
<name>A0A6M2BPF5_9GAMM</name>
<reference evidence="2 3" key="1">
    <citation type="journal article" date="2014" name="Int. J. Syst. Evol. Microbiol.">
        <title>Solimonas terrae sp. nov., isolated from soil.</title>
        <authorList>
            <person name="Kim S.J."/>
            <person name="Moon J.Y."/>
            <person name="Weon H.Y."/>
            <person name="Ahn J.H."/>
            <person name="Chen W.M."/>
            <person name="Kwon S.W."/>
        </authorList>
    </citation>
    <scope>NUCLEOTIDE SEQUENCE [LARGE SCALE GENOMIC DNA]</scope>
    <source>
        <strain evidence="2 3">KIS83-12</strain>
    </source>
</reference>
<dbReference type="PANTHER" id="PTHR43223:SF2">
    <property type="entry name" value="METALLO-BETA-LACTAMASE DOMAIN-CONTAINING PROTEIN"/>
    <property type="match status" value="1"/>
</dbReference>
<comment type="caution">
    <text evidence="2">The sequence shown here is derived from an EMBL/GenBank/DDBJ whole genome shotgun (WGS) entry which is preliminary data.</text>
</comment>
<keyword evidence="3" id="KW-1185">Reference proteome</keyword>
<protein>
    <submittedName>
        <fullName evidence="2">MBL fold metallo-hydrolase</fullName>
    </submittedName>
</protein>
<evidence type="ECO:0000313" key="3">
    <source>
        <dbReference type="Proteomes" id="UP000472676"/>
    </source>
</evidence>